<name>A0A0A9FJ00_ARUDO</name>
<accession>A0A0A9FJ00</accession>
<proteinExistence type="predicted"/>
<dbReference type="EMBL" id="GBRH01184891">
    <property type="protein sequence ID" value="JAE13005.1"/>
    <property type="molecule type" value="Transcribed_RNA"/>
</dbReference>
<reference evidence="1" key="2">
    <citation type="journal article" date="2015" name="Data Brief">
        <title>Shoot transcriptome of the giant reed, Arundo donax.</title>
        <authorList>
            <person name="Barrero R.A."/>
            <person name="Guerrero F.D."/>
            <person name="Moolhuijzen P."/>
            <person name="Goolsby J.A."/>
            <person name="Tidwell J."/>
            <person name="Bellgard S.E."/>
            <person name="Bellgard M.I."/>
        </authorList>
    </citation>
    <scope>NUCLEOTIDE SEQUENCE</scope>
    <source>
        <tissue evidence="1">Shoot tissue taken approximately 20 cm above the soil surface</tissue>
    </source>
</reference>
<reference evidence="1" key="1">
    <citation type="submission" date="2014-09" db="EMBL/GenBank/DDBJ databases">
        <authorList>
            <person name="Magalhaes I.L.F."/>
            <person name="Oliveira U."/>
            <person name="Santos F.R."/>
            <person name="Vidigal T.H.D.A."/>
            <person name="Brescovit A.D."/>
            <person name="Santos A.J."/>
        </authorList>
    </citation>
    <scope>NUCLEOTIDE SEQUENCE</scope>
    <source>
        <tissue evidence="1">Shoot tissue taken approximately 20 cm above the soil surface</tissue>
    </source>
</reference>
<organism evidence="1">
    <name type="scientific">Arundo donax</name>
    <name type="common">Giant reed</name>
    <name type="synonym">Donax arundinaceus</name>
    <dbReference type="NCBI Taxonomy" id="35708"/>
    <lineage>
        <taxon>Eukaryota</taxon>
        <taxon>Viridiplantae</taxon>
        <taxon>Streptophyta</taxon>
        <taxon>Embryophyta</taxon>
        <taxon>Tracheophyta</taxon>
        <taxon>Spermatophyta</taxon>
        <taxon>Magnoliopsida</taxon>
        <taxon>Liliopsida</taxon>
        <taxon>Poales</taxon>
        <taxon>Poaceae</taxon>
        <taxon>PACMAD clade</taxon>
        <taxon>Arundinoideae</taxon>
        <taxon>Arundineae</taxon>
        <taxon>Arundo</taxon>
    </lineage>
</organism>
<dbReference type="AlphaFoldDB" id="A0A0A9FJ00"/>
<sequence>MPSTTKIHLCIIPYNQSNTFTYHSIHLTKQPTCTTTSSRTISS</sequence>
<evidence type="ECO:0000313" key="1">
    <source>
        <dbReference type="EMBL" id="JAE13005.1"/>
    </source>
</evidence>
<protein>
    <submittedName>
        <fullName evidence="1">Uncharacterized protein</fullName>
    </submittedName>
</protein>